<comment type="caution">
    <text evidence="1">The sequence shown here is derived from an EMBL/GenBank/DDBJ whole genome shotgun (WGS) entry which is preliminary data.</text>
</comment>
<proteinExistence type="predicted"/>
<dbReference type="InterPro" id="IPR011990">
    <property type="entry name" value="TPR-like_helical_dom_sf"/>
</dbReference>
<reference evidence="1 2" key="1">
    <citation type="submission" date="2022-06" db="EMBL/GenBank/DDBJ databases">
        <authorList>
            <person name="Xuan X."/>
        </authorList>
    </citation>
    <scope>NUCLEOTIDE SEQUENCE [LARGE SCALE GENOMIC DNA]</scope>
    <source>
        <strain evidence="1 2">2V75</strain>
    </source>
</reference>
<gene>
    <name evidence="1" type="ORF">NG653_10185</name>
</gene>
<dbReference type="EMBL" id="JAMXIB010000007">
    <property type="protein sequence ID" value="MCO5725224.1"/>
    <property type="molecule type" value="Genomic_DNA"/>
</dbReference>
<evidence type="ECO:0000313" key="1">
    <source>
        <dbReference type="EMBL" id="MCO5725224.1"/>
    </source>
</evidence>
<dbReference type="SUPFAM" id="SSF48452">
    <property type="entry name" value="TPR-like"/>
    <property type="match status" value="1"/>
</dbReference>
<dbReference type="RefSeq" id="WP_252741601.1">
    <property type="nucleotide sequence ID" value="NZ_JAMXIB010000007.1"/>
</dbReference>
<evidence type="ECO:0000313" key="2">
    <source>
        <dbReference type="Proteomes" id="UP001206312"/>
    </source>
</evidence>
<sequence>MKRLIKYISIVFIAGALLNSCETTDLDLRISPNDLASNQADPNLLLVAVQLAYGTNMQVFSNLSAELTRIDYMFGRNYFNNYPGSVLNGVWSRTYSSGGNGLGDGVGVGILTNLQNLEALNADPDLNLNFHVAVTKTLYAHQLMLLVDFVGEAAFSQAGQPAEFPAPVLDSGQEVYNAALNLLDEAESLLAANPNTIGVTDLFYNEDVSKWRKLVNTLRLKAYYTTDNAAAFNQVIAGGNFISSPEDDFFVRYGTSELQPDDRHPDYASDYTPSGANIYQSNWIMETMLENNDPRIRYYFYRQVSSTPGADGAPNEEALACSLAVPPQHFIDGGFTYCAVPNGYWGRTHGNNEGTPPDNFLRTAVGVYPAGGRFDDNGFDGVGLGLGGGGAGIEPFIMSSYVDFWRGYMATSDADKANFMRAGLQKSIATVQSFGALDGGADFSFAPTAADVTAYIDGIVNAFNAGSAEDKENIFAEQYFSTLYGGASEAWTYYRKTGFPNTLFPNWELNPGPFPLSFLYPQNEVVTNPNLSQKNDQAQPVFWNTGGCPTCY</sequence>
<organism evidence="1 2">
    <name type="scientific">Robiginitalea marina</name>
    <dbReference type="NCBI Taxonomy" id="2954105"/>
    <lineage>
        <taxon>Bacteria</taxon>
        <taxon>Pseudomonadati</taxon>
        <taxon>Bacteroidota</taxon>
        <taxon>Flavobacteriia</taxon>
        <taxon>Flavobacteriales</taxon>
        <taxon>Flavobacteriaceae</taxon>
        <taxon>Robiginitalea</taxon>
    </lineage>
</organism>
<keyword evidence="1" id="KW-0449">Lipoprotein</keyword>
<keyword evidence="2" id="KW-1185">Reference proteome</keyword>
<dbReference type="Pfam" id="PF12771">
    <property type="entry name" value="SusD-like_2"/>
    <property type="match status" value="2"/>
</dbReference>
<dbReference type="InterPro" id="IPR041662">
    <property type="entry name" value="SusD-like_2"/>
</dbReference>
<accession>A0ABT1AYV4</accession>
<protein>
    <submittedName>
        <fullName evidence="1">SusD/RagB family nutrient-binding outer membrane lipoprotein</fullName>
    </submittedName>
</protein>
<name>A0ABT1AYV4_9FLAO</name>
<dbReference type="Proteomes" id="UP001206312">
    <property type="component" value="Unassembled WGS sequence"/>
</dbReference>
<dbReference type="Gene3D" id="1.25.40.390">
    <property type="match status" value="2"/>
</dbReference>